<accession>A0A178WCB7</accession>
<evidence type="ECO:0000256" key="6">
    <source>
        <dbReference type="ARBA" id="ARBA00023329"/>
    </source>
</evidence>
<evidence type="ECO:0000256" key="1">
    <source>
        <dbReference type="ARBA" id="ARBA00004003"/>
    </source>
</evidence>
<dbReference type="Pfam" id="PF04144">
    <property type="entry name" value="SCAMP"/>
    <property type="match status" value="1"/>
</dbReference>
<evidence type="ECO:0000256" key="3">
    <source>
        <dbReference type="ARBA" id="ARBA00022692"/>
    </source>
</evidence>
<gene>
    <name evidence="8" type="ordered locus">AXX17_At1g02800</name>
</gene>
<comment type="subcellular location">
    <subcellularLocation>
        <location evidence="7">Cell membrane</location>
        <topology evidence="7">Multi-pass membrane protein</topology>
    </subcellularLocation>
    <subcellularLocation>
        <location evidence="7">Cytoplasmic vesicle</location>
        <location evidence="7">Secretory vesicle membrane</location>
        <topology evidence="7">Multi-pass membrane protein</topology>
    </subcellularLocation>
</comment>
<name>A0A178WCB7_ARATH</name>
<organism evidence="8 9">
    <name type="scientific">Arabidopsis thaliana</name>
    <name type="common">Mouse-ear cress</name>
    <dbReference type="NCBI Taxonomy" id="3702"/>
    <lineage>
        <taxon>Eukaryota</taxon>
        <taxon>Viridiplantae</taxon>
        <taxon>Streptophyta</taxon>
        <taxon>Embryophyta</taxon>
        <taxon>Tracheophyta</taxon>
        <taxon>Spermatophyta</taxon>
        <taxon>Magnoliopsida</taxon>
        <taxon>eudicotyledons</taxon>
        <taxon>Gunneridae</taxon>
        <taxon>Pentapetalae</taxon>
        <taxon>rosids</taxon>
        <taxon>malvids</taxon>
        <taxon>Brassicales</taxon>
        <taxon>Brassicaceae</taxon>
        <taxon>Camelineae</taxon>
        <taxon>Arabidopsis</taxon>
    </lineage>
</organism>
<keyword evidence="5 7" id="KW-0472">Membrane</keyword>
<comment type="function">
    <text evidence="1 7">Probably involved in membrane trafficking.</text>
</comment>
<evidence type="ECO:0000256" key="7">
    <source>
        <dbReference type="RuleBase" id="RU363122"/>
    </source>
</evidence>
<dbReference type="AlphaFoldDB" id="A0A178WCB7"/>
<keyword evidence="6 7" id="KW-0968">Cytoplasmic vesicle</keyword>
<keyword evidence="7" id="KW-0813">Transport</keyword>
<dbReference type="GO" id="GO:0005886">
    <property type="term" value="C:plasma membrane"/>
    <property type="evidence" value="ECO:0007669"/>
    <property type="project" value="UniProtKB-SubCell"/>
</dbReference>
<proteinExistence type="inferred from homology"/>
<keyword evidence="4 7" id="KW-1133">Transmembrane helix</keyword>
<dbReference type="GO" id="GO:0030658">
    <property type="term" value="C:transport vesicle membrane"/>
    <property type="evidence" value="ECO:0007669"/>
    <property type="project" value="UniProtKB-SubCell"/>
</dbReference>
<comment type="caution">
    <text evidence="8">The sequence shown here is derived from an EMBL/GenBank/DDBJ whole genome shotgun (WGS) entry which is preliminary data.</text>
</comment>
<comment type="similarity">
    <text evidence="2 7">Belongs to the SCAMP family.</text>
</comment>
<evidence type="ECO:0000256" key="5">
    <source>
        <dbReference type="ARBA" id="ARBA00023136"/>
    </source>
</evidence>
<protein>
    <recommendedName>
        <fullName evidence="7">Secretory carrier-associated membrane protein</fullName>
        <shortName evidence="7">Secretory carrier membrane protein</shortName>
    </recommendedName>
</protein>
<dbReference type="InterPro" id="IPR007273">
    <property type="entry name" value="SCAMP"/>
</dbReference>
<dbReference type="EMBL" id="LUHQ01000001">
    <property type="protein sequence ID" value="OAP15836.1"/>
    <property type="molecule type" value="Genomic_DNA"/>
</dbReference>
<evidence type="ECO:0000313" key="9">
    <source>
        <dbReference type="Proteomes" id="UP000078284"/>
    </source>
</evidence>
<evidence type="ECO:0000313" key="8">
    <source>
        <dbReference type="EMBL" id="OAP15836.1"/>
    </source>
</evidence>
<dbReference type="Proteomes" id="UP000078284">
    <property type="component" value="Chromosome 1"/>
</dbReference>
<evidence type="ECO:0000256" key="2">
    <source>
        <dbReference type="ARBA" id="ARBA00010482"/>
    </source>
</evidence>
<keyword evidence="7" id="KW-1003">Cell membrane</keyword>
<evidence type="ECO:0000256" key="4">
    <source>
        <dbReference type="ARBA" id="ARBA00022989"/>
    </source>
</evidence>
<keyword evidence="3 7" id="KW-0812">Transmembrane</keyword>
<comment type="caution">
    <text evidence="7">Lacks conserved residue(s) required for the propagation of feature annotation.</text>
</comment>
<feature type="transmembrane region" description="Helical" evidence="7">
    <location>
        <begin position="20"/>
        <end position="40"/>
    </location>
</feature>
<dbReference type="GO" id="GO:0015031">
    <property type="term" value="P:protein transport"/>
    <property type="evidence" value="ECO:0007669"/>
    <property type="project" value="InterPro"/>
</dbReference>
<reference evidence="9" key="1">
    <citation type="journal article" date="2016" name="Proc. Natl. Acad. Sci. U.S.A.">
        <title>Chromosome-level assembly of Arabidopsis thaliana Ler reveals the extent of translocation and inversion polymorphisms.</title>
        <authorList>
            <person name="Zapata L."/>
            <person name="Ding J."/>
            <person name="Willing E.M."/>
            <person name="Hartwig B."/>
            <person name="Bezdan D."/>
            <person name="Jiao W.B."/>
            <person name="Patel V."/>
            <person name="Velikkakam James G."/>
            <person name="Koornneef M."/>
            <person name="Ossowski S."/>
            <person name="Schneeberger K."/>
        </authorList>
    </citation>
    <scope>NUCLEOTIDE SEQUENCE [LARGE SCALE GENOMIC DNA]</scope>
    <source>
        <strain evidence="9">cv. Landsberg erecta</strain>
    </source>
</reference>
<sequence length="54" mass="5956">MNRGFLPAIELLTTNAAVGIMYFIGAGFFCIETLLNIWVIQVSQLLLLQNLSAL</sequence>